<dbReference type="Proteomes" id="UP000813463">
    <property type="component" value="Chromosome 4"/>
</dbReference>
<dbReference type="GeneID" id="110793845"/>
<organism evidence="1 2">
    <name type="scientific">Spinacia oleracea</name>
    <name type="common">Spinach</name>
    <dbReference type="NCBI Taxonomy" id="3562"/>
    <lineage>
        <taxon>Eukaryota</taxon>
        <taxon>Viridiplantae</taxon>
        <taxon>Streptophyta</taxon>
        <taxon>Embryophyta</taxon>
        <taxon>Tracheophyta</taxon>
        <taxon>Spermatophyta</taxon>
        <taxon>Magnoliopsida</taxon>
        <taxon>eudicotyledons</taxon>
        <taxon>Gunneridae</taxon>
        <taxon>Pentapetalae</taxon>
        <taxon>Caryophyllales</taxon>
        <taxon>Chenopodiaceae</taxon>
        <taxon>Chenopodioideae</taxon>
        <taxon>Anserineae</taxon>
        <taxon>Spinacia</taxon>
    </lineage>
</organism>
<accession>A0A9R0IS40</accession>
<dbReference type="RefSeq" id="XP_021854467.2">
    <property type="nucleotide sequence ID" value="XM_021998775.2"/>
</dbReference>
<evidence type="ECO:0000313" key="1">
    <source>
        <dbReference type="Proteomes" id="UP000813463"/>
    </source>
</evidence>
<evidence type="ECO:0000313" key="2">
    <source>
        <dbReference type="RefSeq" id="XP_021854467.2"/>
    </source>
</evidence>
<name>A0A9R0IS40_SPIOL</name>
<gene>
    <name evidence="2" type="primary">LOC110793845</name>
</gene>
<reference evidence="1" key="1">
    <citation type="journal article" date="2021" name="Nat. Commun.">
        <title>Genomic analyses provide insights into spinach domestication and the genetic basis of agronomic traits.</title>
        <authorList>
            <person name="Cai X."/>
            <person name="Sun X."/>
            <person name="Xu C."/>
            <person name="Sun H."/>
            <person name="Wang X."/>
            <person name="Ge C."/>
            <person name="Zhang Z."/>
            <person name="Wang Q."/>
            <person name="Fei Z."/>
            <person name="Jiao C."/>
            <person name="Wang Q."/>
        </authorList>
    </citation>
    <scope>NUCLEOTIDE SEQUENCE [LARGE SCALE GENOMIC DNA]</scope>
    <source>
        <strain evidence="1">cv. Varoflay</strain>
    </source>
</reference>
<sequence>MAKLVIYQLKWNISLLGPSRRSNMDLEAAGEARLLQLNELDELRFEAYENHRLYKEQTKKFHDKMIQKREFNIGDKVLLYNSRLRLFPGKLKSRWSGPFTITEVKEHGAIEVASENGTKFKVNGQRLKLYTEGVFIGKLETIYLSDPPTDA</sequence>
<keyword evidence="1" id="KW-1185">Reference proteome</keyword>
<reference evidence="2" key="2">
    <citation type="submission" date="2025-08" db="UniProtKB">
        <authorList>
            <consortium name="RefSeq"/>
        </authorList>
    </citation>
    <scope>IDENTIFICATION</scope>
    <source>
        <tissue evidence="2">Leaf</tissue>
    </source>
</reference>
<proteinExistence type="predicted"/>
<dbReference type="KEGG" id="soe:110793845"/>
<protein>
    <submittedName>
        <fullName evidence="2">Uncharacterized protein</fullName>
    </submittedName>
</protein>